<dbReference type="AlphaFoldDB" id="A0A099W9I8"/>
<dbReference type="EMBL" id="JNFA01000019">
    <property type="protein sequence ID" value="KGL41672.1"/>
    <property type="molecule type" value="Genomic_DNA"/>
</dbReference>
<proteinExistence type="predicted"/>
<keyword evidence="2" id="KW-1185">Reference proteome</keyword>
<dbReference type="STRING" id="1552123.EP57_07470"/>
<dbReference type="RefSeq" id="WP_036085513.1">
    <property type="nucleotide sequence ID" value="NZ_CBCSHQ010000005.1"/>
</dbReference>
<evidence type="ECO:0000313" key="1">
    <source>
        <dbReference type="EMBL" id="KGL41672.1"/>
    </source>
</evidence>
<name>A0A099W9I8_9LIST</name>
<protein>
    <submittedName>
        <fullName evidence="1">Uncharacterized protein</fullName>
    </submittedName>
</protein>
<gene>
    <name evidence="1" type="ORF">EP57_07470</name>
</gene>
<evidence type="ECO:0000313" key="2">
    <source>
        <dbReference type="Proteomes" id="UP000029844"/>
    </source>
</evidence>
<comment type="caution">
    <text evidence="1">The sequence shown here is derived from an EMBL/GenBank/DDBJ whole genome shotgun (WGS) entry which is preliminary data.</text>
</comment>
<sequence length="103" mass="12250">MHKIPIMHQNEMDFKLRRFNEAVNKLQGLPKKKEKQNVDGKQTAKYSVIEPFEIACEKEVKQQEIIDHGLRHHLKGRIHVEKELWIIASIKNLMDYGYLKVEE</sequence>
<accession>A0A099W9I8</accession>
<reference evidence="1 2" key="1">
    <citation type="submission" date="2014-05" db="EMBL/GenBank/DDBJ databases">
        <title>Novel Listeriaceae from food processing environments.</title>
        <authorList>
            <person name="den Bakker H.C."/>
        </authorList>
    </citation>
    <scope>NUCLEOTIDE SEQUENCE [LARGE SCALE GENOMIC DNA]</scope>
    <source>
        <strain evidence="1 2">FSL A5-0281</strain>
    </source>
</reference>
<dbReference type="GeneID" id="58717215"/>
<dbReference type="OrthoDB" id="2361719at2"/>
<organism evidence="1 2">
    <name type="scientific">Listeria booriae</name>
    <dbReference type="NCBI Taxonomy" id="1552123"/>
    <lineage>
        <taxon>Bacteria</taxon>
        <taxon>Bacillati</taxon>
        <taxon>Bacillota</taxon>
        <taxon>Bacilli</taxon>
        <taxon>Bacillales</taxon>
        <taxon>Listeriaceae</taxon>
        <taxon>Listeria</taxon>
    </lineage>
</organism>
<dbReference type="Proteomes" id="UP000029844">
    <property type="component" value="Unassembled WGS sequence"/>
</dbReference>